<gene>
    <name evidence="7" type="primary">ftsL</name>
    <name evidence="10" type="ORF">H702_00190</name>
    <name evidence="11" type="ORF">SAMN02910290_01036</name>
</gene>
<evidence type="ECO:0000313" key="10">
    <source>
        <dbReference type="EMBL" id="KFN88838.1"/>
    </source>
</evidence>
<name>A0A091CBM4_STREI</name>
<evidence type="ECO:0000256" key="5">
    <source>
        <dbReference type="ARBA" id="ARBA00023136"/>
    </source>
</evidence>
<evidence type="ECO:0000256" key="8">
    <source>
        <dbReference type="NCBIfam" id="TIGR02209"/>
    </source>
</evidence>
<dbReference type="Proteomes" id="UP000029382">
    <property type="component" value="Unassembled WGS sequence"/>
</dbReference>
<dbReference type="InterPro" id="IPR007060">
    <property type="entry name" value="FtsL/DivIC"/>
</dbReference>
<keyword evidence="5 7" id="KW-0472">Membrane</keyword>
<comment type="similarity">
    <text evidence="7">Belongs to the FtsL family.</text>
</comment>
<dbReference type="Proteomes" id="UP000182793">
    <property type="component" value="Unassembled WGS sequence"/>
</dbReference>
<evidence type="ECO:0000256" key="7">
    <source>
        <dbReference type="HAMAP-Rule" id="MF_00910"/>
    </source>
</evidence>
<evidence type="ECO:0000256" key="9">
    <source>
        <dbReference type="SAM" id="Coils"/>
    </source>
</evidence>
<organism evidence="10 12">
    <name type="scientific">Streptococcus equinus JB1</name>
    <dbReference type="NCBI Taxonomy" id="1294274"/>
    <lineage>
        <taxon>Bacteria</taxon>
        <taxon>Bacillati</taxon>
        <taxon>Bacillota</taxon>
        <taxon>Bacilli</taxon>
        <taxon>Lactobacillales</taxon>
        <taxon>Streptococcaceae</taxon>
        <taxon>Streptococcus</taxon>
    </lineage>
</organism>
<evidence type="ECO:0000256" key="2">
    <source>
        <dbReference type="ARBA" id="ARBA00022618"/>
    </source>
</evidence>
<reference evidence="10 12" key="1">
    <citation type="journal article" date="2014" name="Genome Announc.">
        <title>Draft Genome Sequences of Streptococcus bovis Strains ATCC 33317 and JB1.</title>
        <authorList>
            <person name="Benahmed F.H."/>
            <person name="Gopinath G.R."/>
            <person name="Harbottle H."/>
            <person name="Cotta M.A."/>
            <person name="Luo Y."/>
            <person name="Henderson C."/>
            <person name="Teri P."/>
            <person name="Soppet D."/>
            <person name="Rasmussen M."/>
            <person name="Whitehead T.R."/>
            <person name="Davidson M."/>
        </authorList>
    </citation>
    <scope>NUCLEOTIDE SEQUENCE [LARGE SCALE GENOMIC DNA]</scope>
    <source>
        <strain evidence="10 12">JB1</strain>
    </source>
</reference>
<comment type="subcellular location">
    <subcellularLocation>
        <location evidence="7">Cell membrane</location>
        <topology evidence="7">Single-pass type II membrane protein</topology>
    </subcellularLocation>
    <text evidence="7">Localizes to the division septum where it forms a ring structure.</text>
</comment>
<dbReference type="GO" id="GO:0005886">
    <property type="term" value="C:plasma membrane"/>
    <property type="evidence" value="ECO:0007669"/>
    <property type="project" value="UniProtKB-SubCell"/>
</dbReference>
<evidence type="ECO:0000256" key="6">
    <source>
        <dbReference type="ARBA" id="ARBA00023306"/>
    </source>
</evidence>
<keyword evidence="1 7" id="KW-1003">Cell membrane</keyword>
<keyword evidence="9" id="KW-0175">Coiled coil</keyword>
<dbReference type="HAMAP" id="MF_00910">
    <property type="entry name" value="FtsL"/>
    <property type="match status" value="1"/>
</dbReference>
<keyword evidence="3 7" id="KW-0812">Transmembrane</keyword>
<comment type="caution">
    <text evidence="10">The sequence shown here is derived from an EMBL/GenBank/DDBJ whole genome shotgun (WGS) entry which is preliminary data.</text>
</comment>
<dbReference type="AlphaFoldDB" id="A0A091CBM4"/>
<dbReference type="GO" id="GO:0043093">
    <property type="term" value="P:FtsZ-dependent cytokinesis"/>
    <property type="evidence" value="ECO:0007669"/>
    <property type="project" value="UniProtKB-UniRule"/>
</dbReference>
<protein>
    <recommendedName>
        <fullName evidence="7 8">Cell division protein FtsL</fullName>
    </recommendedName>
</protein>
<evidence type="ECO:0000313" key="11">
    <source>
        <dbReference type="EMBL" id="SFL24543.1"/>
    </source>
</evidence>
<keyword evidence="2 7" id="KW-0132">Cell division</keyword>
<dbReference type="EMBL" id="FOTG01000005">
    <property type="protein sequence ID" value="SFL24543.1"/>
    <property type="molecule type" value="Genomic_DNA"/>
</dbReference>
<feature type="transmembrane region" description="Helical" evidence="7">
    <location>
        <begin position="27"/>
        <end position="46"/>
    </location>
</feature>
<dbReference type="InterPro" id="IPR011922">
    <property type="entry name" value="Cell_div_FtsL"/>
</dbReference>
<dbReference type="NCBIfam" id="TIGR02209">
    <property type="entry name" value="ftsL_broad"/>
    <property type="match status" value="1"/>
</dbReference>
<proteinExistence type="inferred from homology"/>
<evidence type="ECO:0000256" key="4">
    <source>
        <dbReference type="ARBA" id="ARBA00022989"/>
    </source>
</evidence>
<reference evidence="11 13" key="2">
    <citation type="submission" date="2016-10" db="EMBL/GenBank/DDBJ databases">
        <authorList>
            <person name="Varghese N."/>
            <person name="Submissions S."/>
        </authorList>
    </citation>
    <scope>NUCLEOTIDE SEQUENCE [LARGE SCALE GENOMIC DNA]</scope>
    <source>
        <strain evidence="11 13">JB1</strain>
    </source>
</reference>
<evidence type="ECO:0000256" key="3">
    <source>
        <dbReference type="ARBA" id="ARBA00022692"/>
    </source>
</evidence>
<feature type="coiled-coil region" evidence="9">
    <location>
        <begin position="50"/>
        <end position="84"/>
    </location>
</feature>
<dbReference type="GO" id="GO:0032153">
    <property type="term" value="C:cell division site"/>
    <property type="evidence" value="ECO:0007669"/>
    <property type="project" value="UniProtKB-UniRule"/>
</dbReference>
<evidence type="ECO:0000256" key="1">
    <source>
        <dbReference type="ARBA" id="ARBA00022475"/>
    </source>
</evidence>
<evidence type="ECO:0000313" key="12">
    <source>
        <dbReference type="Proteomes" id="UP000029382"/>
    </source>
</evidence>
<sequence>MTDKHRNEAIAKALKRRIRKFSRIEKAFYGSIILTAITMAISIIYLQSRNLQVQQQITDLNSQITEVQTNYDNAKQEVNELSSRDRVEQIAKNAGLTSQQDNIKQVE</sequence>
<comment type="function">
    <text evidence="7">Essential cell division protein.</text>
</comment>
<accession>A0A091CBM4</accession>
<dbReference type="RefSeq" id="WP_039695913.1">
    <property type="nucleotide sequence ID" value="NZ_AUZH01000001.1"/>
</dbReference>
<keyword evidence="4 7" id="KW-1133">Transmembrane helix</keyword>
<evidence type="ECO:0000313" key="13">
    <source>
        <dbReference type="Proteomes" id="UP000182793"/>
    </source>
</evidence>
<dbReference type="Pfam" id="PF04977">
    <property type="entry name" value="DivIC"/>
    <property type="match status" value="1"/>
</dbReference>
<keyword evidence="13" id="KW-1185">Reference proteome</keyword>
<dbReference type="EMBL" id="AUZH01000001">
    <property type="protein sequence ID" value="KFN88838.1"/>
    <property type="molecule type" value="Genomic_DNA"/>
</dbReference>
<keyword evidence="6 7" id="KW-0131">Cell cycle</keyword>